<gene>
    <name evidence="2" type="ORF">DFR74_1011091</name>
</gene>
<sequence>MGTAFMTVQQAADVLQVSRYSIYRLIWSGQVQSVTIGRSRRIIRQSFDTYVSDLIDQAA</sequence>
<protein>
    <submittedName>
        <fullName evidence="2">Excisionase family DNA binding protein</fullName>
    </submittedName>
</protein>
<accession>A0A366E3X3</accession>
<dbReference type="InterPro" id="IPR010093">
    <property type="entry name" value="SinI_DNA-bd"/>
</dbReference>
<dbReference type="InterPro" id="IPR041657">
    <property type="entry name" value="HTH_17"/>
</dbReference>
<dbReference type="Proteomes" id="UP000252586">
    <property type="component" value="Unassembled WGS sequence"/>
</dbReference>
<comment type="caution">
    <text evidence="2">The sequence shown here is derived from an EMBL/GenBank/DDBJ whole genome shotgun (WGS) entry which is preliminary data.</text>
</comment>
<dbReference type="OrthoDB" id="1093249at2"/>
<dbReference type="AlphaFoldDB" id="A0A366E3X3"/>
<dbReference type="EMBL" id="QNRE01000001">
    <property type="protein sequence ID" value="RBO97071.1"/>
    <property type="molecule type" value="Genomic_DNA"/>
</dbReference>
<dbReference type="GO" id="GO:0003677">
    <property type="term" value="F:DNA binding"/>
    <property type="evidence" value="ECO:0007669"/>
    <property type="project" value="InterPro"/>
</dbReference>
<dbReference type="Pfam" id="PF12728">
    <property type="entry name" value="HTH_17"/>
    <property type="match status" value="1"/>
</dbReference>
<reference evidence="2 3" key="1">
    <citation type="submission" date="2018-06" db="EMBL/GenBank/DDBJ databases">
        <title>Genomic Encyclopedia of Type Strains, Phase IV (KMG-IV): sequencing the most valuable type-strain genomes for metagenomic binning, comparative biology and taxonomic classification.</title>
        <authorList>
            <person name="Goeker M."/>
        </authorList>
    </citation>
    <scope>NUCLEOTIDE SEQUENCE [LARGE SCALE GENOMIC DNA]</scope>
    <source>
        <strain evidence="2 3">DSM 44599</strain>
    </source>
</reference>
<name>A0A366E3X3_9NOCA</name>
<organism evidence="2 3">
    <name type="scientific">Nocardia puris</name>
    <dbReference type="NCBI Taxonomy" id="208602"/>
    <lineage>
        <taxon>Bacteria</taxon>
        <taxon>Bacillati</taxon>
        <taxon>Actinomycetota</taxon>
        <taxon>Actinomycetes</taxon>
        <taxon>Mycobacteriales</taxon>
        <taxon>Nocardiaceae</taxon>
        <taxon>Nocardia</taxon>
    </lineage>
</organism>
<proteinExistence type="predicted"/>
<dbReference type="RefSeq" id="WP_084538214.1">
    <property type="nucleotide sequence ID" value="NZ_JADLRD010000014.1"/>
</dbReference>
<keyword evidence="3" id="KW-1185">Reference proteome</keyword>
<dbReference type="STRING" id="1210090.GCA_001613185_06703"/>
<evidence type="ECO:0000313" key="3">
    <source>
        <dbReference type="Proteomes" id="UP000252586"/>
    </source>
</evidence>
<evidence type="ECO:0000313" key="2">
    <source>
        <dbReference type="EMBL" id="RBO97071.1"/>
    </source>
</evidence>
<dbReference type="NCBIfam" id="TIGR01764">
    <property type="entry name" value="excise"/>
    <property type="match status" value="1"/>
</dbReference>
<evidence type="ECO:0000259" key="1">
    <source>
        <dbReference type="Pfam" id="PF12728"/>
    </source>
</evidence>
<feature type="domain" description="Helix-turn-helix" evidence="1">
    <location>
        <begin position="5"/>
        <end position="51"/>
    </location>
</feature>